<evidence type="ECO:0000313" key="4">
    <source>
        <dbReference type="Proteomes" id="UP000635606"/>
    </source>
</evidence>
<dbReference type="InterPro" id="IPR050237">
    <property type="entry name" value="ATP-dep_AMP-bd_enzyme"/>
</dbReference>
<dbReference type="Proteomes" id="UP000635606">
    <property type="component" value="Unassembled WGS sequence"/>
</dbReference>
<dbReference type="Gene3D" id="3.30.300.30">
    <property type="match status" value="1"/>
</dbReference>
<evidence type="ECO:0000259" key="2">
    <source>
        <dbReference type="Pfam" id="PF13193"/>
    </source>
</evidence>
<sequence>MVANIADLFEHAADQFPQRLAVACEDSEVTFGQLEERANRLAHHLAGCGVGRGNHVGIYARNSIHYIEALIAAYKCRAVPINVNYRYVENELRYLFRDADLVALVHDRRYADRVAAVLPDVPGLANVVVIDDGSDADFGRYGGVGYEDALAAASPERDFGPRSPDDIYMLYTGGTTGYPKGVIWRHEDVWRVLGGGIDFLTGIPVEDEWAQSKRGIEIGGLVRLCLAPLMHGNAQWAALASLFAGDTVILVPKFDPDEIWRTVERRKVNVMVLIGDAMARPLIETFHKGGYDASSVGFISSSAALFSPIVKGQYCETFPNVMVTDAIGSSETGFMGISLVSADDEPTEGGPRVMAGPQTTVIDEYGKVAAPGVVGRLARGGYVPIGYYKDPQKTADLLIEVDGVRYSMPGDFARIEEDGTITLLGRGNTCVNTGGEKVFPEEVEGALKSHPDVFDAIVVGVPDELLGQRVGALVQPREGAAPGREVLESHVRGQLAGYKVPRSIWIVERITRTPSGKADYRWANRYAEEHAAEAA</sequence>
<dbReference type="InterPro" id="IPR045851">
    <property type="entry name" value="AMP-bd_C_sf"/>
</dbReference>
<dbReference type="InterPro" id="IPR025110">
    <property type="entry name" value="AMP-bd_C"/>
</dbReference>
<dbReference type="Gene3D" id="3.40.50.12780">
    <property type="entry name" value="N-terminal domain of ligase-like"/>
    <property type="match status" value="1"/>
</dbReference>
<feature type="domain" description="AMP-binding enzyme C-terminal" evidence="2">
    <location>
        <begin position="442"/>
        <end position="517"/>
    </location>
</feature>
<organism evidence="3 4">
    <name type="scientific">Virgisporangium ochraceum</name>
    <dbReference type="NCBI Taxonomy" id="65505"/>
    <lineage>
        <taxon>Bacteria</taxon>
        <taxon>Bacillati</taxon>
        <taxon>Actinomycetota</taxon>
        <taxon>Actinomycetes</taxon>
        <taxon>Micromonosporales</taxon>
        <taxon>Micromonosporaceae</taxon>
        <taxon>Virgisporangium</taxon>
    </lineage>
</organism>
<keyword evidence="4" id="KW-1185">Reference proteome</keyword>
<dbReference type="AlphaFoldDB" id="A0A8J3ZXH8"/>
<evidence type="ECO:0000259" key="1">
    <source>
        <dbReference type="Pfam" id="PF00501"/>
    </source>
</evidence>
<dbReference type="NCBIfam" id="NF005863">
    <property type="entry name" value="PRK07798.1"/>
    <property type="match status" value="1"/>
</dbReference>
<dbReference type="PANTHER" id="PTHR43767:SF1">
    <property type="entry name" value="NONRIBOSOMAL PEPTIDE SYNTHASE PES1 (EUROFUNG)-RELATED"/>
    <property type="match status" value="1"/>
</dbReference>
<dbReference type="InterPro" id="IPR042099">
    <property type="entry name" value="ANL_N_sf"/>
</dbReference>
<feature type="domain" description="AMP-dependent synthetase/ligase" evidence="1">
    <location>
        <begin position="9"/>
        <end position="383"/>
    </location>
</feature>
<dbReference type="PROSITE" id="PS00455">
    <property type="entry name" value="AMP_BINDING"/>
    <property type="match status" value="1"/>
</dbReference>
<dbReference type="EMBL" id="BOPH01000084">
    <property type="protein sequence ID" value="GIJ70998.1"/>
    <property type="molecule type" value="Genomic_DNA"/>
</dbReference>
<dbReference type="PANTHER" id="PTHR43767">
    <property type="entry name" value="LONG-CHAIN-FATTY-ACID--COA LIGASE"/>
    <property type="match status" value="1"/>
</dbReference>
<reference evidence="3" key="1">
    <citation type="submission" date="2021-01" db="EMBL/GenBank/DDBJ databases">
        <title>Whole genome shotgun sequence of Virgisporangium ochraceum NBRC 16418.</title>
        <authorList>
            <person name="Komaki H."/>
            <person name="Tamura T."/>
        </authorList>
    </citation>
    <scope>NUCLEOTIDE SEQUENCE</scope>
    <source>
        <strain evidence="3">NBRC 16418</strain>
    </source>
</reference>
<dbReference type="InterPro" id="IPR000873">
    <property type="entry name" value="AMP-dep_synth/lig_dom"/>
</dbReference>
<dbReference type="InterPro" id="IPR020845">
    <property type="entry name" value="AMP-binding_CS"/>
</dbReference>
<dbReference type="SUPFAM" id="SSF56801">
    <property type="entry name" value="Acetyl-CoA synthetase-like"/>
    <property type="match status" value="1"/>
</dbReference>
<dbReference type="Pfam" id="PF13193">
    <property type="entry name" value="AMP-binding_C"/>
    <property type="match status" value="1"/>
</dbReference>
<dbReference type="GO" id="GO:0016878">
    <property type="term" value="F:acid-thiol ligase activity"/>
    <property type="evidence" value="ECO:0007669"/>
    <property type="project" value="UniProtKB-ARBA"/>
</dbReference>
<dbReference type="RefSeq" id="WP_203930890.1">
    <property type="nucleotide sequence ID" value="NZ_BOPH01000084.1"/>
</dbReference>
<protein>
    <submittedName>
        <fullName evidence="3">Acyl-CoA synthetase</fullName>
    </submittedName>
</protein>
<comment type="caution">
    <text evidence="3">The sequence shown here is derived from an EMBL/GenBank/DDBJ whole genome shotgun (WGS) entry which is preliminary data.</text>
</comment>
<proteinExistence type="predicted"/>
<dbReference type="Pfam" id="PF00501">
    <property type="entry name" value="AMP-binding"/>
    <property type="match status" value="1"/>
</dbReference>
<name>A0A8J3ZXH8_9ACTN</name>
<gene>
    <name evidence="3" type="ORF">Voc01_059150</name>
</gene>
<evidence type="ECO:0000313" key="3">
    <source>
        <dbReference type="EMBL" id="GIJ70998.1"/>
    </source>
</evidence>
<accession>A0A8J3ZXH8</accession>